<comment type="subcellular location">
    <subcellularLocation>
        <location evidence="2">Cytoplasm</location>
    </subcellularLocation>
</comment>
<accession>G0QNT4</accession>
<keyword evidence="9" id="KW-0482">Metalloprotease</keyword>
<dbReference type="GO" id="GO:0005737">
    <property type="term" value="C:cytoplasm"/>
    <property type="evidence" value="ECO:0007669"/>
    <property type="project" value="UniProtKB-SubCell"/>
</dbReference>
<protein>
    <recommendedName>
        <fullName evidence="11">tubulin-glutamate carboxypeptidase</fullName>
        <ecNumber evidence="11">3.4.17.24</ecNumber>
    </recommendedName>
</protein>
<evidence type="ECO:0000256" key="4">
    <source>
        <dbReference type="ARBA" id="ARBA00022490"/>
    </source>
</evidence>
<evidence type="ECO:0000256" key="13">
    <source>
        <dbReference type="SAM" id="Coils"/>
    </source>
</evidence>
<evidence type="ECO:0000256" key="1">
    <source>
        <dbReference type="ARBA" id="ARBA00001947"/>
    </source>
</evidence>
<dbReference type="Gene3D" id="3.40.630.10">
    <property type="entry name" value="Zn peptidases"/>
    <property type="match status" value="1"/>
</dbReference>
<dbReference type="Pfam" id="PF00069">
    <property type="entry name" value="Pkinase"/>
    <property type="match status" value="1"/>
</dbReference>
<dbReference type="CDD" id="cd00180">
    <property type="entry name" value="PKc"/>
    <property type="match status" value="1"/>
</dbReference>
<keyword evidence="7 16" id="KW-0378">Hydrolase</keyword>
<dbReference type="PROSITE" id="PS00108">
    <property type="entry name" value="PROTEIN_KINASE_ST"/>
    <property type="match status" value="1"/>
</dbReference>
<dbReference type="InterPro" id="IPR000834">
    <property type="entry name" value="Peptidase_M14"/>
</dbReference>
<evidence type="ECO:0000256" key="5">
    <source>
        <dbReference type="ARBA" id="ARBA00022670"/>
    </source>
</evidence>
<dbReference type="EMBL" id="GL983508">
    <property type="protein sequence ID" value="EGR33125.1"/>
    <property type="molecule type" value="Genomic_DNA"/>
</dbReference>
<keyword evidence="16" id="KW-0808">Transferase</keyword>
<comment type="similarity">
    <text evidence="3 12">Belongs to the peptidase M14 family.</text>
</comment>
<dbReference type="InterPro" id="IPR050821">
    <property type="entry name" value="Cytosolic_carboxypeptidase"/>
</dbReference>
<comment type="catalytic activity">
    <reaction evidence="10">
        <text>C-terminal L-alpha-aminoacyl-L-glutamyl-L-glutamyl-[tubulin] + H2O = C-terminal L-alpha-aminoacyl-L-glutamyl-[tubulin] + L-glutamate</text>
        <dbReference type="Rhea" id="RHEA:63792"/>
        <dbReference type="Rhea" id="RHEA-COMP:16435"/>
        <dbReference type="Rhea" id="RHEA-COMP:16436"/>
        <dbReference type="ChEBI" id="CHEBI:15377"/>
        <dbReference type="ChEBI" id="CHEBI:29985"/>
        <dbReference type="ChEBI" id="CHEBI:149555"/>
        <dbReference type="ChEBI" id="CHEBI:149556"/>
        <dbReference type="EC" id="3.4.17.24"/>
    </reaction>
    <physiologicalReaction direction="left-to-right" evidence="10">
        <dbReference type="Rhea" id="RHEA:63793"/>
    </physiologicalReaction>
</comment>
<organism evidence="16 17">
    <name type="scientific">Ichthyophthirius multifiliis</name>
    <name type="common">White spot disease agent</name>
    <name type="synonym">Ich</name>
    <dbReference type="NCBI Taxonomy" id="5932"/>
    <lineage>
        <taxon>Eukaryota</taxon>
        <taxon>Sar</taxon>
        <taxon>Alveolata</taxon>
        <taxon>Ciliophora</taxon>
        <taxon>Intramacronucleata</taxon>
        <taxon>Oligohymenophorea</taxon>
        <taxon>Hymenostomatida</taxon>
        <taxon>Ophryoglenina</taxon>
        <taxon>Ichthyophthirius</taxon>
    </lineage>
</organism>
<dbReference type="GO" id="GO:0006508">
    <property type="term" value="P:proteolysis"/>
    <property type="evidence" value="ECO:0007669"/>
    <property type="project" value="UniProtKB-KW"/>
</dbReference>
<evidence type="ECO:0000256" key="3">
    <source>
        <dbReference type="ARBA" id="ARBA00005988"/>
    </source>
</evidence>
<dbReference type="AlphaFoldDB" id="G0QNT4"/>
<keyword evidence="17" id="KW-1185">Reference proteome</keyword>
<keyword evidence="8" id="KW-0862">Zinc</keyword>
<feature type="domain" description="Protein kinase" evidence="14">
    <location>
        <begin position="1"/>
        <end position="183"/>
    </location>
</feature>
<dbReference type="Proteomes" id="UP000008983">
    <property type="component" value="Unassembled WGS sequence"/>
</dbReference>
<dbReference type="GO" id="GO:0004181">
    <property type="term" value="F:metallocarboxypeptidase activity"/>
    <property type="evidence" value="ECO:0007669"/>
    <property type="project" value="InterPro"/>
</dbReference>
<dbReference type="PROSITE" id="PS52035">
    <property type="entry name" value="PEPTIDASE_M14"/>
    <property type="match status" value="1"/>
</dbReference>
<comment type="cofactor">
    <cofactor evidence="1">
        <name>Zn(2+)</name>
        <dbReference type="ChEBI" id="CHEBI:29105"/>
    </cofactor>
</comment>
<evidence type="ECO:0000256" key="9">
    <source>
        <dbReference type="ARBA" id="ARBA00023049"/>
    </source>
</evidence>
<evidence type="ECO:0000259" key="15">
    <source>
        <dbReference type="PROSITE" id="PS52035"/>
    </source>
</evidence>
<dbReference type="EC" id="3.4.17.24" evidence="11"/>
<keyword evidence="4" id="KW-0963">Cytoplasm</keyword>
<dbReference type="PROSITE" id="PS50011">
    <property type="entry name" value="PROTEIN_KINASE_DOM"/>
    <property type="match status" value="1"/>
</dbReference>
<dbReference type="GeneID" id="14909292"/>
<evidence type="ECO:0000256" key="12">
    <source>
        <dbReference type="PROSITE-ProRule" id="PRU01379"/>
    </source>
</evidence>
<evidence type="ECO:0000256" key="10">
    <source>
        <dbReference type="ARBA" id="ARBA00024524"/>
    </source>
</evidence>
<dbReference type="eggNOG" id="KOG0595">
    <property type="taxonomic scope" value="Eukaryota"/>
</dbReference>
<dbReference type="SUPFAM" id="SSF53187">
    <property type="entry name" value="Zn-dependent exopeptidases"/>
    <property type="match status" value="1"/>
</dbReference>
<dbReference type="InParanoid" id="G0QNT4"/>
<dbReference type="OrthoDB" id="10253041at2759"/>
<dbReference type="SUPFAM" id="SSF56112">
    <property type="entry name" value="Protein kinase-like (PK-like)"/>
    <property type="match status" value="1"/>
</dbReference>
<feature type="domain" description="Peptidase M14" evidence="15">
    <location>
        <begin position="311"/>
        <end position="600"/>
    </location>
</feature>
<dbReference type="GO" id="GO:0008270">
    <property type="term" value="F:zinc ion binding"/>
    <property type="evidence" value="ECO:0007669"/>
    <property type="project" value="InterPro"/>
</dbReference>
<evidence type="ECO:0000313" key="17">
    <source>
        <dbReference type="Proteomes" id="UP000008983"/>
    </source>
</evidence>
<evidence type="ECO:0000256" key="2">
    <source>
        <dbReference type="ARBA" id="ARBA00004496"/>
    </source>
</evidence>
<dbReference type="RefSeq" id="XP_004037111.1">
    <property type="nucleotide sequence ID" value="XM_004037063.1"/>
</dbReference>
<dbReference type="PANTHER" id="PTHR12756:SF12">
    <property type="entry name" value="CYTOSOLIC CARBOXYPEPTIDASE-LIKE PROTEIN 5"/>
    <property type="match status" value="1"/>
</dbReference>
<keyword evidence="6" id="KW-0479">Metal-binding</keyword>
<dbReference type="STRING" id="857967.G0QNT4"/>
<dbReference type="Gene3D" id="1.10.510.10">
    <property type="entry name" value="Transferase(Phosphotransferase) domain 1"/>
    <property type="match status" value="1"/>
</dbReference>
<reference evidence="16 17" key="1">
    <citation type="submission" date="2011-07" db="EMBL/GenBank/DDBJ databases">
        <authorList>
            <person name="Coyne R."/>
            <person name="Brami D."/>
            <person name="Johnson J."/>
            <person name="Hostetler J."/>
            <person name="Hannick L."/>
            <person name="Clark T."/>
            <person name="Cassidy-Hanley D."/>
            <person name="Inman J."/>
        </authorList>
    </citation>
    <scope>NUCLEOTIDE SEQUENCE [LARGE SCALE GENOMIC DNA]</scope>
    <source>
        <strain evidence="16 17">G5</strain>
    </source>
</reference>
<dbReference type="InterPro" id="IPR008271">
    <property type="entry name" value="Ser/Thr_kinase_AS"/>
</dbReference>
<dbReference type="InterPro" id="IPR034286">
    <property type="entry name" value="M14_AGBL5-like"/>
</dbReference>
<dbReference type="eggNOG" id="KOG3641">
    <property type="taxonomic scope" value="Eukaryota"/>
</dbReference>
<dbReference type="PANTHER" id="PTHR12756">
    <property type="entry name" value="CYTOSOLIC CARBOXYPEPTIDASE"/>
    <property type="match status" value="1"/>
</dbReference>
<dbReference type="CDD" id="cd06236">
    <property type="entry name" value="M14_AGBL5_like"/>
    <property type="match status" value="1"/>
</dbReference>
<dbReference type="InterPro" id="IPR000719">
    <property type="entry name" value="Prot_kinase_dom"/>
</dbReference>
<dbReference type="GO" id="GO:0005524">
    <property type="term" value="F:ATP binding"/>
    <property type="evidence" value="ECO:0007669"/>
    <property type="project" value="InterPro"/>
</dbReference>
<name>G0QNT4_ICHMU</name>
<dbReference type="Pfam" id="PF00246">
    <property type="entry name" value="Peptidase_M14"/>
    <property type="match status" value="1"/>
</dbReference>
<proteinExistence type="inferred from homology"/>
<keyword evidence="13" id="KW-0175">Coiled coil</keyword>
<evidence type="ECO:0000256" key="11">
    <source>
        <dbReference type="ARBA" id="ARBA00026108"/>
    </source>
</evidence>
<keyword evidence="16" id="KW-0121">Carboxypeptidase</keyword>
<dbReference type="InterPro" id="IPR011009">
    <property type="entry name" value="Kinase-like_dom_sf"/>
</dbReference>
<evidence type="ECO:0000256" key="7">
    <source>
        <dbReference type="ARBA" id="ARBA00022801"/>
    </source>
</evidence>
<sequence length="689" mass="82037">MEFCQHGDLYDFLGRKGQQLNKKDLTEIEIRYYFSQILEAFKYLRKNNLIHRDVKPQNILVNNNVLKVADFGFAKEVKEKEIEKSYKGTLTTLSPQVLQGNYTHKCDIYSLGCTLYWIMYNDYPYMQYMKNQVQLVEIQKKNPVKCPDKPNYSEDLKKICERMLIYKEEDRISWEELFESSLFNQRLILETGKINILNVINYDNIKEKEVKDMWTGLNIIEYDEKQLDEAQNQAEEYIQKIEEKQKISEVFYMLLKRIEFEKGKASFLRKVLERINDYSVNGKEKPDVGLEVSWQYKFEIEQEKVWFSFTYPFSYEENQEILSYYENKYQDDSLIYFNRSILSHSLEKRNIELITITSHKNKEIENFEKQSFFVSQNPPYIFKKKKYIFLSARVHPGEVPGSHVLNGIIKQLLNKKDQRSQILLDNFVFYIVPMINPDGVYRGYYRTDTQGLNLNRFYINPSIQNHPSVYSIKQLVVNLSETKRLCSYIDLHAHAGQKGIFMYGNCVDLKNQVHTCLFPRLVAINSPYFDYEACNFTEKNMYIKDKGDGLSKEGAGRVALYKVIFCQFIYYKQNKKATKLNLFYTLECNYNTGNIINLLVQQQYRQQDLGLQQNKIYDKDIIIKNLDQKIQKSSVFYTPEIYEQVGEALCDSFLDYYKLHPYSRIPNTVYQTLANYYRYFRQIKEIESQ</sequence>
<comment type="caution">
    <text evidence="12">Lacks conserved residue(s) required for the propagation of feature annotation.</text>
</comment>
<dbReference type="GO" id="GO:0004672">
    <property type="term" value="F:protein kinase activity"/>
    <property type="evidence" value="ECO:0007669"/>
    <property type="project" value="InterPro"/>
</dbReference>
<evidence type="ECO:0000313" key="16">
    <source>
        <dbReference type="EMBL" id="EGR33125.1"/>
    </source>
</evidence>
<evidence type="ECO:0000256" key="8">
    <source>
        <dbReference type="ARBA" id="ARBA00022833"/>
    </source>
</evidence>
<dbReference type="SMART" id="SM00220">
    <property type="entry name" value="S_TKc"/>
    <property type="match status" value="1"/>
</dbReference>
<evidence type="ECO:0000256" key="6">
    <source>
        <dbReference type="ARBA" id="ARBA00022723"/>
    </source>
</evidence>
<keyword evidence="5" id="KW-0645">Protease</keyword>
<gene>
    <name evidence="16" type="ORF">IMG5_061240</name>
</gene>
<feature type="coiled-coil region" evidence="13">
    <location>
        <begin position="220"/>
        <end position="247"/>
    </location>
</feature>
<evidence type="ECO:0000259" key="14">
    <source>
        <dbReference type="PROSITE" id="PS50011"/>
    </source>
</evidence>